<sequence length="287" mass="33540">MRKLYVIGNGFDLWHDLPTSYREFYEFAQSTLDELGNYYQFELQNHEPWHDFENALGAFDSDGFFDFHNEVDITSDHFRPRDIYGLEDEITEQTDIHVSTVKETFTGWVNQIDISHVERKMTFPEDAKFITFNYTSTLQFIYGIDNDRVFHIHGRAETHDELIFGHGEAIVEPPELDEDGESTRDMFSDAQSGARYPLYALKKPVDDVIEQHESYFTQLSDIEEVIIIGHSLNTIDQPYFCRIAQRAVGANWKVCCYSEDQEESYTQSLVDCGIDRDRIEIIKYSDL</sequence>
<dbReference type="AlphaFoldDB" id="A0A510UHZ7"/>
<evidence type="ECO:0000313" key="1">
    <source>
        <dbReference type="EMBL" id="GEK12595.1"/>
    </source>
</evidence>
<dbReference type="Proteomes" id="UP000321787">
    <property type="component" value="Unassembled WGS sequence"/>
</dbReference>
<organism evidence="1 2">
    <name type="scientific">Aliivibrio fischeri</name>
    <name type="common">Vibrio fischeri</name>
    <dbReference type="NCBI Taxonomy" id="668"/>
    <lineage>
        <taxon>Bacteria</taxon>
        <taxon>Pseudomonadati</taxon>
        <taxon>Pseudomonadota</taxon>
        <taxon>Gammaproteobacteria</taxon>
        <taxon>Vibrionales</taxon>
        <taxon>Vibrionaceae</taxon>
        <taxon>Aliivibrio</taxon>
    </lineage>
</organism>
<reference evidence="1 2" key="1">
    <citation type="submission" date="2019-07" db="EMBL/GenBank/DDBJ databases">
        <title>Whole genome shotgun sequence of Aliivibrio fischeri NBRC 101058.</title>
        <authorList>
            <person name="Hosoyama A."/>
            <person name="Uohara A."/>
            <person name="Ohji S."/>
            <person name="Ichikawa N."/>
        </authorList>
    </citation>
    <scope>NUCLEOTIDE SEQUENCE [LARGE SCALE GENOMIC DNA]</scope>
    <source>
        <strain evidence="1 2">NBRC 101058</strain>
    </source>
</reference>
<accession>A0A510UHZ7</accession>
<dbReference type="InterPro" id="IPR025935">
    <property type="entry name" value="AbiH"/>
</dbReference>
<name>A0A510UHZ7_ALIFS</name>
<proteinExistence type="predicted"/>
<evidence type="ECO:0008006" key="3">
    <source>
        <dbReference type="Google" id="ProtNLM"/>
    </source>
</evidence>
<comment type="caution">
    <text evidence="1">The sequence shown here is derived from an EMBL/GenBank/DDBJ whole genome shotgun (WGS) entry which is preliminary data.</text>
</comment>
<dbReference type="RefSeq" id="WP_146861734.1">
    <property type="nucleotide sequence ID" value="NZ_BJTZ01000002.1"/>
</dbReference>
<protein>
    <recommendedName>
        <fullName evidence="3">Bacteriophage abortive infection AbiH</fullName>
    </recommendedName>
</protein>
<dbReference type="EMBL" id="BJTZ01000002">
    <property type="protein sequence ID" value="GEK12595.1"/>
    <property type="molecule type" value="Genomic_DNA"/>
</dbReference>
<evidence type="ECO:0000313" key="2">
    <source>
        <dbReference type="Proteomes" id="UP000321787"/>
    </source>
</evidence>
<dbReference type="Pfam" id="PF14253">
    <property type="entry name" value="AbiH"/>
    <property type="match status" value="1"/>
</dbReference>
<gene>
    <name evidence="1" type="ORF">AFI02nite_06310</name>
</gene>